<evidence type="ECO:0000313" key="8">
    <source>
        <dbReference type="Proteomes" id="UP000310689"/>
    </source>
</evidence>
<dbReference type="PANTHER" id="PTHR21367">
    <property type="entry name" value="ARGININE-TRNA-PROTEIN TRANSFERASE 1"/>
    <property type="match status" value="1"/>
</dbReference>
<evidence type="ECO:0000259" key="6">
    <source>
        <dbReference type="PROSITE" id="PS50858"/>
    </source>
</evidence>
<dbReference type="GO" id="GO:0004057">
    <property type="term" value="F:arginyl-tRNA--protein transferase activity"/>
    <property type="evidence" value="ECO:0007669"/>
    <property type="project" value="UniProtKB-EC"/>
</dbReference>
<evidence type="ECO:0000256" key="4">
    <source>
        <dbReference type="ARBA" id="ARBA00023315"/>
    </source>
</evidence>
<dbReference type="InterPro" id="IPR035925">
    <property type="entry name" value="BSD_dom_sf"/>
</dbReference>
<feature type="compositionally biased region" description="Polar residues" evidence="5">
    <location>
        <begin position="99"/>
        <end position="111"/>
    </location>
</feature>
<dbReference type="Pfam" id="PF08567">
    <property type="entry name" value="PH_TFIIH"/>
    <property type="match status" value="1"/>
</dbReference>
<dbReference type="AlphaFoldDB" id="A0A4T0JHK2"/>
<dbReference type="EC" id="2.3.2.8" evidence="2"/>
<reference evidence="7 8" key="1">
    <citation type="submission" date="2019-03" db="EMBL/GenBank/DDBJ databases">
        <title>Sequencing 23 genomes of Wallemia ichthyophaga.</title>
        <authorList>
            <person name="Gostincar C."/>
        </authorList>
    </citation>
    <scope>NUCLEOTIDE SEQUENCE [LARGE SCALE GENOMIC DNA]</scope>
    <source>
        <strain evidence="7 8">EXF-6200</strain>
    </source>
</reference>
<comment type="caution">
    <text evidence="7">The sequence shown here is derived from an EMBL/GenBank/DDBJ whole genome shotgun (WGS) entry which is preliminary data.</text>
</comment>
<feature type="region of interest" description="Disordered" evidence="5">
    <location>
        <begin position="99"/>
        <end position="127"/>
    </location>
</feature>
<evidence type="ECO:0000256" key="2">
    <source>
        <dbReference type="ARBA" id="ARBA00012025"/>
    </source>
</evidence>
<dbReference type="SMART" id="SM00751">
    <property type="entry name" value="BSD"/>
    <property type="match status" value="2"/>
</dbReference>
<evidence type="ECO:0000256" key="5">
    <source>
        <dbReference type="SAM" id="MobiDB-lite"/>
    </source>
</evidence>
<dbReference type="SUPFAM" id="SSF50729">
    <property type="entry name" value="PH domain-like"/>
    <property type="match status" value="1"/>
</dbReference>
<name>A0A4T0JHK2_WALIC</name>
<feature type="region of interest" description="Disordered" evidence="5">
    <location>
        <begin position="912"/>
        <end position="945"/>
    </location>
</feature>
<sequence length="1003" mass="111754">MLVSSRATAMEIKVLYKKQEGVLKIIESGFEFKSLNSFHVGFDRLNTLFASKAGSTPVRLKVDLLDPQQSLTFTFIHPTNALSEREAAKEQLTQAIAGNRARASSQIDRQVSGSAGTSATTSPHPGLGLSKVDLEIRKKVLVKDPQLAKLHRDLVIGGVITEDEFWQGRQQLLLLEHLSASQKPGKPSTLVDPRPTSSQAGEFTITITPQLVQDIFQEYPVVRKAFIENVPNPLAESDFWIRYFHSHLFARHRASSRVDANDARNDPVFDQYLEEADDGLEPRHAQRRVYDRLLDLGSTQADHDASGNALDITMQAGKVKAALPLMRRFNEHSQRLLSATVGDAPSVQGESGAQDNYTQQIRIDDLEHHQEAQPVRLNMKDREQYYTNMILDGEAGGASALQSDTPHTLDTAQLAHSIREGLEEWDVLVRADDIHDTTPATREIEDGLRSTAQIAAHDTGAAHVATSNAMKAAISCHTACTEFLRLYWSSKLSQPRDTGKVDRMVDFIRKTPSKVDAVVKKAQTVHEADVLRQALQPVLNGVKKVLANEQQSFFCCIISIHLPFPVAISTTMSSIIVPIGYSGSSCGYCGGDGQRSEKEENYSYGFWAVQMACEDYRQLIDSGWRRSGGYIYNPDRSRTCCPQYTIKLDAAAFKPQRSLRQELHRFNRWIRFGGDLQGGDTAAATTTPTAAPKDKHKGKNKTFDLLECVKESQHDNHANHNLEVSLERAGYTDEKFELFKAYQVSIHHETISEQRKDSFKRFLVDGPLKYSPITYKHGRPVSMPSHYGQYHHVYRVDGKLIAMGVLDILPECVSSVYLMYHPGYQSLNLGKISALFEVALALEMRNAGAGAVDLYMGYYIHDCVKMKYKATYQPSYLLDAESNTFYPFTQAAAILDKHKNASFERGVSIKVDGGSTPGEIHSATDSDDGSYSEDDDNLPSPPPAGFLNPRALPKQLLNQIKILDNRSMRLLTYFTLPHSYRSQVDDLVAALGDKSPNFVILIT</sequence>
<dbReference type="Proteomes" id="UP000310689">
    <property type="component" value="Unassembled WGS sequence"/>
</dbReference>
<feature type="compositionally biased region" description="Acidic residues" evidence="5">
    <location>
        <begin position="925"/>
        <end position="937"/>
    </location>
</feature>
<keyword evidence="3" id="KW-0808">Transferase</keyword>
<dbReference type="InterPro" id="IPR030700">
    <property type="entry name" value="N-end_Aminoacyl_Trfase"/>
</dbReference>
<evidence type="ECO:0000256" key="1">
    <source>
        <dbReference type="ARBA" id="ARBA00009991"/>
    </source>
</evidence>
<dbReference type="InterPro" id="IPR013876">
    <property type="entry name" value="TFIIH_BTF_p62_N"/>
</dbReference>
<feature type="domain" description="BSD" evidence="6">
    <location>
        <begin position="199"/>
        <end position="251"/>
    </location>
</feature>
<dbReference type="PANTHER" id="PTHR21367:SF1">
    <property type="entry name" value="ARGINYL-TRNA--PROTEIN TRANSFERASE 1"/>
    <property type="match status" value="1"/>
</dbReference>
<feature type="compositionally biased region" description="Low complexity" evidence="5">
    <location>
        <begin position="112"/>
        <end position="122"/>
    </location>
</feature>
<dbReference type="Pfam" id="PF04377">
    <property type="entry name" value="ATE_C"/>
    <property type="match status" value="1"/>
</dbReference>
<dbReference type="InterPro" id="IPR011993">
    <property type="entry name" value="PH-like_dom_sf"/>
</dbReference>
<dbReference type="PROSITE" id="PS50858">
    <property type="entry name" value="BSD"/>
    <property type="match status" value="2"/>
</dbReference>
<protein>
    <recommendedName>
        <fullName evidence="2">arginyltransferase</fullName>
        <ecNumber evidence="2">2.3.2.8</ecNumber>
    </recommendedName>
</protein>
<dbReference type="EMBL" id="SPOI01000007">
    <property type="protein sequence ID" value="TIB42526.1"/>
    <property type="molecule type" value="Genomic_DNA"/>
</dbReference>
<gene>
    <name evidence="7" type="ORF">E3P86_00326</name>
</gene>
<evidence type="ECO:0000313" key="7">
    <source>
        <dbReference type="EMBL" id="TIB42526.1"/>
    </source>
</evidence>
<dbReference type="Pfam" id="PF04376">
    <property type="entry name" value="ATE_N"/>
    <property type="match status" value="1"/>
</dbReference>
<proteinExistence type="inferred from homology"/>
<feature type="domain" description="BSD" evidence="6">
    <location>
        <begin position="135"/>
        <end position="166"/>
    </location>
</feature>
<dbReference type="InterPro" id="IPR005607">
    <property type="entry name" value="BSD_dom"/>
</dbReference>
<dbReference type="CDD" id="cd13229">
    <property type="entry name" value="PH_TFIIH"/>
    <property type="match status" value="1"/>
</dbReference>
<evidence type="ECO:0000256" key="3">
    <source>
        <dbReference type="ARBA" id="ARBA00022679"/>
    </source>
</evidence>
<comment type="similarity">
    <text evidence="1">Belongs to the R-transferase family.</text>
</comment>
<dbReference type="InterPro" id="IPR007471">
    <property type="entry name" value="N-end_Aminoacyl_Trfase_N"/>
</dbReference>
<organism evidence="7 8">
    <name type="scientific">Wallemia ichthyophaga</name>
    <dbReference type="NCBI Taxonomy" id="245174"/>
    <lineage>
        <taxon>Eukaryota</taxon>
        <taxon>Fungi</taxon>
        <taxon>Dikarya</taxon>
        <taxon>Basidiomycota</taxon>
        <taxon>Wallemiomycotina</taxon>
        <taxon>Wallemiomycetes</taxon>
        <taxon>Wallemiales</taxon>
        <taxon>Wallemiaceae</taxon>
        <taxon>Wallemia</taxon>
    </lineage>
</organism>
<keyword evidence="4" id="KW-0012">Acyltransferase</keyword>
<dbReference type="Gene3D" id="6.10.140.1200">
    <property type="match status" value="1"/>
</dbReference>
<dbReference type="InterPro" id="IPR007472">
    <property type="entry name" value="N-end_Aminoacyl_Trfase_C"/>
</dbReference>
<dbReference type="GO" id="GO:0005737">
    <property type="term" value="C:cytoplasm"/>
    <property type="evidence" value="ECO:0007669"/>
    <property type="project" value="TreeGrafter"/>
</dbReference>
<dbReference type="Gene3D" id="2.30.29.30">
    <property type="entry name" value="Pleckstrin-homology domain (PH domain)/Phosphotyrosine-binding domain (PTB)"/>
    <property type="match status" value="1"/>
</dbReference>
<dbReference type="Pfam" id="PF03909">
    <property type="entry name" value="BSD"/>
    <property type="match status" value="1"/>
</dbReference>
<dbReference type="SUPFAM" id="SSF140383">
    <property type="entry name" value="BSD domain-like"/>
    <property type="match status" value="2"/>
</dbReference>
<accession>A0A4T0JHK2</accession>